<reference evidence="2 3" key="1">
    <citation type="submission" date="2015-07" db="EMBL/GenBank/DDBJ databases">
        <title>Draft genome sequences of 17 French Clostridium botulinum group III.</title>
        <authorList>
            <person name="Woudstra C."/>
            <person name="Le Marechal C."/>
            <person name="Souillard R."/>
            <person name="Bayon-Auboyer M.-H."/>
            <person name="Dessouter D."/>
            <person name="Fach P."/>
        </authorList>
    </citation>
    <scope>NUCLEOTIDE SEQUENCE [LARGE SCALE GENOMIC DNA]</scope>
    <source>
        <strain evidence="2 3">12LNRI-CD</strain>
    </source>
</reference>
<dbReference type="Gene3D" id="1.10.3210.10">
    <property type="entry name" value="Hypothetical protein af1432"/>
    <property type="match status" value="1"/>
</dbReference>
<organism evidence="2 3">
    <name type="scientific">Clostridium botulinum</name>
    <dbReference type="NCBI Taxonomy" id="1491"/>
    <lineage>
        <taxon>Bacteria</taxon>
        <taxon>Bacillati</taxon>
        <taxon>Bacillota</taxon>
        <taxon>Clostridia</taxon>
        <taxon>Eubacteriales</taxon>
        <taxon>Clostridiaceae</taxon>
        <taxon>Clostridium</taxon>
    </lineage>
</organism>
<feature type="domain" description="HD" evidence="1">
    <location>
        <begin position="59"/>
        <end position="178"/>
    </location>
</feature>
<dbReference type="AlphaFoldDB" id="A0A9Q1UW30"/>
<evidence type="ECO:0000313" key="3">
    <source>
        <dbReference type="Proteomes" id="UP000037540"/>
    </source>
</evidence>
<dbReference type="Pfam" id="PF01966">
    <property type="entry name" value="HD"/>
    <property type="match status" value="1"/>
</dbReference>
<accession>A0A9Q1UW30</accession>
<sequence>MKEQLKVFQTEINSINDPNIKQFTIKALESLPDYFWEVPASSTGKYHPQYALGEGGLVRHTKGAVKIALELFNNHTVQDFTSIQKDIIISALLLHDGCKSGIEKSRYTKTEHPLIVADYIYNNDNINKLVSPEILNEIVKAIRSHMGEWNKDYRTKREVLPTPKTRIERFVHMCDYLASRKSINIEF</sequence>
<evidence type="ECO:0000259" key="1">
    <source>
        <dbReference type="Pfam" id="PF01966"/>
    </source>
</evidence>
<gene>
    <name evidence="2" type="ORF">ADU74_14165</name>
</gene>
<dbReference type="OrthoDB" id="2936808at2"/>
<dbReference type="Proteomes" id="UP000037540">
    <property type="component" value="Unassembled WGS sequence"/>
</dbReference>
<protein>
    <recommendedName>
        <fullName evidence="1">HD domain-containing protein</fullName>
    </recommendedName>
</protein>
<dbReference type="SUPFAM" id="SSF109604">
    <property type="entry name" value="HD-domain/PDEase-like"/>
    <property type="match status" value="1"/>
</dbReference>
<evidence type="ECO:0000313" key="2">
    <source>
        <dbReference type="EMBL" id="KOA81442.1"/>
    </source>
</evidence>
<proteinExistence type="predicted"/>
<dbReference type="InterPro" id="IPR006674">
    <property type="entry name" value="HD_domain"/>
</dbReference>
<dbReference type="RefSeq" id="WP_019278997.1">
    <property type="nucleotide sequence ID" value="NZ_LGVO01000037.1"/>
</dbReference>
<dbReference type="EMBL" id="LGVR01000123">
    <property type="protein sequence ID" value="KOA81442.1"/>
    <property type="molecule type" value="Genomic_DNA"/>
</dbReference>
<name>A0A9Q1UW30_CLOBO</name>
<comment type="caution">
    <text evidence="2">The sequence shown here is derived from an EMBL/GenBank/DDBJ whole genome shotgun (WGS) entry which is preliminary data.</text>
</comment>